<evidence type="ECO:0000313" key="1">
    <source>
        <dbReference type="EMBL" id="GBP77958.1"/>
    </source>
</evidence>
<protein>
    <recommendedName>
        <fullName evidence="3">Reverse transcriptase domain-containing protein</fullName>
    </recommendedName>
</protein>
<dbReference type="OrthoDB" id="411823at2759"/>
<dbReference type="EMBL" id="BGZK01001355">
    <property type="protein sequence ID" value="GBP77958.1"/>
    <property type="molecule type" value="Genomic_DNA"/>
</dbReference>
<dbReference type="InterPro" id="IPR012337">
    <property type="entry name" value="RNaseH-like_sf"/>
</dbReference>
<proteinExistence type="predicted"/>
<accession>A0A4C1YP72</accession>
<evidence type="ECO:0000313" key="2">
    <source>
        <dbReference type="Proteomes" id="UP000299102"/>
    </source>
</evidence>
<dbReference type="GO" id="GO:0003676">
    <property type="term" value="F:nucleic acid binding"/>
    <property type="evidence" value="ECO:0007669"/>
    <property type="project" value="InterPro"/>
</dbReference>
<keyword evidence="2" id="KW-1185">Reference proteome</keyword>
<dbReference type="Gene3D" id="3.30.420.10">
    <property type="entry name" value="Ribonuclease H-like superfamily/Ribonuclease H"/>
    <property type="match status" value="1"/>
</dbReference>
<dbReference type="AlphaFoldDB" id="A0A4C1YP72"/>
<comment type="caution">
    <text evidence="1">The sequence shown here is derived from an EMBL/GenBank/DDBJ whole genome shotgun (WGS) entry which is preliminary data.</text>
</comment>
<gene>
    <name evidence="1" type="ORF">EVAR_83206_1</name>
</gene>
<dbReference type="InterPro" id="IPR036397">
    <property type="entry name" value="RNaseH_sf"/>
</dbReference>
<dbReference type="SUPFAM" id="SSF53098">
    <property type="entry name" value="Ribonuclease H-like"/>
    <property type="match status" value="1"/>
</dbReference>
<sequence>MVSLDIERAYDVWRSVLKTQLLAYNCPVNLYGMVRGYLRDRENLILDSLLRELDVYVQAFADNVVLMFSGQSASSIEEEANRALARVHCWRARNKMIFAPLKNNLMMLIKKLKYDDPVVHMNGEQISPGSSACGRCSTLFSAASLLRRDGLTAESLYSALILSRLLPLDIRVREAAWMYEVKGVKDLEDTFVDREFERPVYFGNLEVLTGPKTYHPLTHEPRRDISEIVAEGRAVRLFWVKGRARTAGNERADELARRAAFTRMTAAEYDRFPLSHAKKVIRAAILEEWQQRYAEGSTGENTKCFSPWMEQAYQVLGKIKMTSQVVQTLTGHGGFAQ</sequence>
<reference evidence="1 2" key="1">
    <citation type="journal article" date="2019" name="Commun. Biol.">
        <title>The bagworm genome reveals a unique fibroin gene that provides high tensile strength.</title>
        <authorList>
            <person name="Kono N."/>
            <person name="Nakamura H."/>
            <person name="Ohtoshi R."/>
            <person name="Tomita M."/>
            <person name="Numata K."/>
            <person name="Arakawa K."/>
        </authorList>
    </citation>
    <scope>NUCLEOTIDE SEQUENCE [LARGE SCALE GENOMIC DNA]</scope>
</reference>
<organism evidence="1 2">
    <name type="scientific">Eumeta variegata</name>
    <name type="common">Bagworm moth</name>
    <name type="synonym">Eumeta japonica</name>
    <dbReference type="NCBI Taxonomy" id="151549"/>
    <lineage>
        <taxon>Eukaryota</taxon>
        <taxon>Metazoa</taxon>
        <taxon>Ecdysozoa</taxon>
        <taxon>Arthropoda</taxon>
        <taxon>Hexapoda</taxon>
        <taxon>Insecta</taxon>
        <taxon>Pterygota</taxon>
        <taxon>Neoptera</taxon>
        <taxon>Endopterygota</taxon>
        <taxon>Lepidoptera</taxon>
        <taxon>Glossata</taxon>
        <taxon>Ditrysia</taxon>
        <taxon>Tineoidea</taxon>
        <taxon>Psychidae</taxon>
        <taxon>Oiketicinae</taxon>
        <taxon>Eumeta</taxon>
    </lineage>
</organism>
<name>A0A4C1YP72_EUMVA</name>
<evidence type="ECO:0008006" key="3">
    <source>
        <dbReference type="Google" id="ProtNLM"/>
    </source>
</evidence>
<dbReference type="Proteomes" id="UP000299102">
    <property type="component" value="Unassembled WGS sequence"/>
</dbReference>